<dbReference type="GO" id="GO:0006089">
    <property type="term" value="P:lactate metabolic process"/>
    <property type="evidence" value="ECO:0007669"/>
    <property type="project" value="TreeGrafter"/>
</dbReference>
<dbReference type="Pfam" id="PF00056">
    <property type="entry name" value="Ldh_1_N"/>
    <property type="match status" value="1"/>
</dbReference>
<evidence type="ECO:0000313" key="5">
    <source>
        <dbReference type="Proteomes" id="UP000663829"/>
    </source>
</evidence>
<dbReference type="PRINTS" id="PR00086">
    <property type="entry name" value="LLDHDRGNASE"/>
</dbReference>
<feature type="region of interest" description="Disordered" evidence="1">
    <location>
        <begin position="294"/>
        <end position="316"/>
    </location>
</feature>
<dbReference type="OrthoDB" id="5405561at2759"/>
<gene>
    <name evidence="3" type="ORF">GPM918_LOCUS4982</name>
    <name evidence="4" type="ORF">SRO942_LOCUS4983</name>
</gene>
<reference evidence="3" key="1">
    <citation type="submission" date="2021-02" db="EMBL/GenBank/DDBJ databases">
        <authorList>
            <person name="Nowell W R."/>
        </authorList>
    </citation>
    <scope>NUCLEOTIDE SEQUENCE</scope>
</reference>
<protein>
    <recommendedName>
        <fullName evidence="2">Lactate/malate dehydrogenase N-terminal domain-containing protein</fullName>
    </recommendedName>
</protein>
<dbReference type="Gene3D" id="3.40.50.720">
    <property type="entry name" value="NAD(P)-binding Rossmann-like Domain"/>
    <property type="match status" value="1"/>
</dbReference>
<evidence type="ECO:0000313" key="4">
    <source>
        <dbReference type="EMBL" id="CAF3616606.1"/>
    </source>
</evidence>
<evidence type="ECO:0000259" key="2">
    <source>
        <dbReference type="Pfam" id="PF00056"/>
    </source>
</evidence>
<evidence type="ECO:0000256" key="1">
    <source>
        <dbReference type="SAM" id="MobiDB-lite"/>
    </source>
</evidence>
<dbReference type="InterPro" id="IPR001557">
    <property type="entry name" value="L-lactate/malate_DH"/>
</dbReference>
<dbReference type="Proteomes" id="UP000681722">
    <property type="component" value="Unassembled WGS sequence"/>
</dbReference>
<proteinExistence type="predicted"/>
<dbReference type="InterPro" id="IPR036291">
    <property type="entry name" value="NAD(P)-bd_dom_sf"/>
</dbReference>
<organism evidence="3 5">
    <name type="scientific">Didymodactylos carnosus</name>
    <dbReference type="NCBI Taxonomy" id="1234261"/>
    <lineage>
        <taxon>Eukaryota</taxon>
        <taxon>Metazoa</taxon>
        <taxon>Spiralia</taxon>
        <taxon>Gnathifera</taxon>
        <taxon>Rotifera</taxon>
        <taxon>Eurotatoria</taxon>
        <taxon>Bdelloidea</taxon>
        <taxon>Philodinida</taxon>
        <taxon>Philodinidae</taxon>
        <taxon>Didymodactylos</taxon>
    </lineage>
</organism>
<dbReference type="PANTHER" id="PTHR43128:SF33">
    <property type="entry name" value="UBIQUITIN-CONJUGATING ENZYME E2 VARIANT 3"/>
    <property type="match status" value="1"/>
</dbReference>
<feature type="compositionally biased region" description="Polar residues" evidence="1">
    <location>
        <begin position="514"/>
        <end position="528"/>
    </location>
</feature>
<sequence length="538" mass="62106">MRLHPSTCYPQFPSTTSTQNRLLSRISPLKRYQTSSICFIGCNPITYSTISCLLSQKCLIHSIKLFDIHGIKQAKLQIFDLQVVAILNKLDVKIQYSHSYYETKNSTLVIINVQHNRLANESIMKWTQINAYLIETVVLEICKYSPNCSLLIVTQPNELMTYFAWKVSGFSSDRVIGVGAAVETAHLYQILSQSLLMTGKMNGVLYIGDNRHLNECGNILSDDVNINGIIYNDLKKNVVPSLNKKIKTKATVQDGIRSAKFVSENEMAVKRKRIDRQTPSTRPRRLVKSIFRANENTMNEEEKDNREKKDRQNYLKNNEKKSDLSLLFEKDNNIYLNTRRQPSVIDDISLREAKSVKYFNTKENKNQTSSLTSLLLSNDLTNIVKKIYRYKTHSNWTQSFIIAKLCRAILEGKQFQSNLAVNIYSLYSQNQNENIFLNYPVTIAYTIENMIPLYSGIKTINDKLLRQYKKLQMSIELKSMENINRNQPKVQLVYALSKERPTMIINNSQKSHQKILESTQTPNITQQQIDEKEDEYAD</sequence>
<feature type="domain" description="Lactate/malate dehydrogenase N-terminal" evidence="2">
    <location>
        <begin position="49"/>
        <end position="177"/>
    </location>
</feature>
<accession>A0A813UX68</accession>
<feature type="compositionally biased region" description="Basic and acidic residues" evidence="1">
    <location>
        <begin position="303"/>
        <end position="316"/>
    </location>
</feature>
<dbReference type="AlphaFoldDB" id="A0A813UX68"/>
<dbReference type="InterPro" id="IPR001236">
    <property type="entry name" value="Lactate/malate_DH_N"/>
</dbReference>
<dbReference type="EMBL" id="CAJOBC010000702">
    <property type="protein sequence ID" value="CAF3616606.1"/>
    <property type="molecule type" value="Genomic_DNA"/>
</dbReference>
<dbReference type="Proteomes" id="UP000663829">
    <property type="component" value="Unassembled WGS sequence"/>
</dbReference>
<dbReference type="GO" id="GO:0004459">
    <property type="term" value="F:L-lactate dehydrogenase (NAD+) activity"/>
    <property type="evidence" value="ECO:0007669"/>
    <property type="project" value="TreeGrafter"/>
</dbReference>
<evidence type="ECO:0000313" key="3">
    <source>
        <dbReference type="EMBL" id="CAF0829573.1"/>
    </source>
</evidence>
<dbReference type="PANTHER" id="PTHR43128">
    <property type="entry name" value="L-2-HYDROXYCARBOXYLATE DEHYDROGENASE (NAD(P)(+))"/>
    <property type="match status" value="1"/>
</dbReference>
<keyword evidence="5" id="KW-1185">Reference proteome</keyword>
<comment type="caution">
    <text evidence="3">The sequence shown here is derived from an EMBL/GenBank/DDBJ whole genome shotgun (WGS) entry which is preliminary data.</text>
</comment>
<dbReference type="SUPFAM" id="SSF51735">
    <property type="entry name" value="NAD(P)-binding Rossmann-fold domains"/>
    <property type="match status" value="1"/>
</dbReference>
<dbReference type="EMBL" id="CAJNOQ010000702">
    <property type="protein sequence ID" value="CAF0829573.1"/>
    <property type="molecule type" value="Genomic_DNA"/>
</dbReference>
<feature type="region of interest" description="Disordered" evidence="1">
    <location>
        <begin position="514"/>
        <end position="538"/>
    </location>
</feature>
<name>A0A813UX68_9BILA</name>